<dbReference type="SUPFAM" id="SSF53448">
    <property type="entry name" value="Nucleotide-diphospho-sugar transferases"/>
    <property type="match status" value="1"/>
</dbReference>
<evidence type="ECO:0000256" key="6">
    <source>
        <dbReference type="ARBA" id="ARBA00022692"/>
    </source>
</evidence>
<dbReference type="OMA" id="WGKTRIA"/>
<dbReference type="GeneID" id="27684026"/>
<keyword evidence="5" id="KW-0808">Transferase</keyword>
<feature type="transmembrane region" description="Helical" evidence="11">
    <location>
        <begin position="525"/>
        <end position="547"/>
    </location>
</feature>
<dbReference type="OrthoDB" id="370884at2759"/>
<evidence type="ECO:0000256" key="2">
    <source>
        <dbReference type="ARBA" id="ARBA00012543"/>
    </source>
</evidence>
<feature type="transmembrane region" description="Helical" evidence="11">
    <location>
        <begin position="553"/>
        <end position="570"/>
    </location>
</feature>
<dbReference type="AlphaFoldDB" id="A0A0L0HU18"/>
<dbReference type="Pfam" id="PF03142">
    <property type="entry name" value="Chitin_synth_2"/>
    <property type="match status" value="2"/>
</dbReference>
<protein>
    <recommendedName>
        <fullName evidence="2">chitin synthase</fullName>
        <ecNumber evidence="2">2.4.1.16</ecNumber>
    </recommendedName>
</protein>
<evidence type="ECO:0000256" key="5">
    <source>
        <dbReference type="ARBA" id="ARBA00022679"/>
    </source>
</evidence>
<feature type="transmembrane region" description="Helical" evidence="11">
    <location>
        <begin position="112"/>
        <end position="131"/>
    </location>
</feature>
<keyword evidence="6 11" id="KW-0812">Transmembrane</keyword>
<gene>
    <name evidence="12" type="ORF">SPPG_00288</name>
</gene>
<dbReference type="RefSeq" id="XP_016612606.1">
    <property type="nucleotide sequence ID" value="XM_016748617.1"/>
</dbReference>
<evidence type="ECO:0000256" key="8">
    <source>
        <dbReference type="ARBA" id="ARBA00023136"/>
    </source>
</evidence>
<dbReference type="GO" id="GO:0006031">
    <property type="term" value="P:chitin biosynthetic process"/>
    <property type="evidence" value="ECO:0007669"/>
    <property type="project" value="TreeGrafter"/>
</dbReference>
<evidence type="ECO:0000256" key="1">
    <source>
        <dbReference type="ARBA" id="ARBA00004651"/>
    </source>
</evidence>
<reference evidence="12 13" key="1">
    <citation type="submission" date="2009-08" db="EMBL/GenBank/DDBJ databases">
        <title>The Genome Sequence of Spizellomyces punctatus strain DAOM BR117.</title>
        <authorList>
            <consortium name="The Broad Institute Genome Sequencing Platform"/>
            <person name="Russ C."/>
            <person name="Cuomo C."/>
            <person name="Shea T."/>
            <person name="Young S.K."/>
            <person name="Zeng Q."/>
            <person name="Koehrsen M."/>
            <person name="Haas B."/>
            <person name="Borodovsky M."/>
            <person name="Guigo R."/>
            <person name="Alvarado L."/>
            <person name="Berlin A."/>
            <person name="Bochicchio J."/>
            <person name="Borenstein D."/>
            <person name="Chapman S."/>
            <person name="Chen Z."/>
            <person name="Engels R."/>
            <person name="Freedman E."/>
            <person name="Gellesch M."/>
            <person name="Goldberg J."/>
            <person name="Griggs A."/>
            <person name="Gujja S."/>
            <person name="Heiman D."/>
            <person name="Hepburn T."/>
            <person name="Howarth C."/>
            <person name="Jen D."/>
            <person name="Larson L."/>
            <person name="Lewis B."/>
            <person name="Mehta T."/>
            <person name="Park D."/>
            <person name="Pearson M."/>
            <person name="Roberts A."/>
            <person name="Saif S."/>
            <person name="Shenoy N."/>
            <person name="Sisk P."/>
            <person name="Stolte C."/>
            <person name="Sykes S."/>
            <person name="Thomson T."/>
            <person name="Walk T."/>
            <person name="White J."/>
            <person name="Yandava C."/>
            <person name="Burger G."/>
            <person name="Gray M.W."/>
            <person name="Holland P.W.H."/>
            <person name="King N."/>
            <person name="Lang F.B.F."/>
            <person name="Roger A.J."/>
            <person name="Ruiz-Trillo I."/>
            <person name="Lander E."/>
            <person name="Nusbaum C."/>
        </authorList>
    </citation>
    <scope>NUCLEOTIDE SEQUENCE [LARGE SCALE GENOMIC DNA]</scope>
    <source>
        <strain evidence="12 13">DAOM BR117</strain>
    </source>
</reference>
<dbReference type="PANTHER" id="PTHR22914">
    <property type="entry name" value="CHITIN SYNTHASE"/>
    <property type="match status" value="1"/>
</dbReference>
<feature type="region of interest" description="Disordered" evidence="10">
    <location>
        <begin position="1"/>
        <end position="31"/>
    </location>
</feature>
<evidence type="ECO:0000256" key="11">
    <source>
        <dbReference type="SAM" id="Phobius"/>
    </source>
</evidence>
<accession>A0A0L0HU18</accession>
<dbReference type="GO" id="GO:0005886">
    <property type="term" value="C:plasma membrane"/>
    <property type="evidence" value="ECO:0007669"/>
    <property type="project" value="UniProtKB-SubCell"/>
</dbReference>
<dbReference type="PANTHER" id="PTHR22914:SF13">
    <property type="entry name" value="CHITIN SYNTHASE"/>
    <property type="match status" value="1"/>
</dbReference>
<evidence type="ECO:0000256" key="4">
    <source>
        <dbReference type="ARBA" id="ARBA00022676"/>
    </source>
</evidence>
<dbReference type="InterPro" id="IPR004835">
    <property type="entry name" value="Chitin_synth"/>
</dbReference>
<dbReference type="eggNOG" id="KOG2571">
    <property type="taxonomic scope" value="Eukaryota"/>
</dbReference>
<evidence type="ECO:0000313" key="12">
    <source>
        <dbReference type="EMBL" id="KND04567.1"/>
    </source>
</evidence>
<dbReference type="STRING" id="645134.A0A0L0HU18"/>
<keyword evidence="8 11" id="KW-0472">Membrane</keyword>
<dbReference type="VEuPathDB" id="FungiDB:SPPG_00288"/>
<keyword evidence="7 11" id="KW-1133">Transmembrane helix</keyword>
<dbReference type="EC" id="2.4.1.16" evidence="2"/>
<feature type="compositionally biased region" description="Acidic residues" evidence="10">
    <location>
        <begin position="1"/>
        <end position="10"/>
    </location>
</feature>
<evidence type="ECO:0000313" key="13">
    <source>
        <dbReference type="Proteomes" id="UP000053201"/>
    </source>
</evidence>
<feature type="transmembrane region" description="Helical" evidence="11">
    <location>
        <begin position="137"/>
        <end position="161"/>
    </location>
</feature>
<feature type="transmembrane region" description="Helical" evidence="11">
    <location>
        <begin position="582"/>
        <end position="602"/>
    </location>
</feature>
<evidence type="ECO:0000256" key="10">
    <source>
        <dbReference type="SAM" id="MobiDB-lite"/>
    </source>
</evidence>
<dbReference type="Proteomes" id="UP000053201">
    <property type="component" value="Unassembled WGS sequence"/>
</dbReference>
<evidence type="ECO:0000256" key="3">
    <source>
        <dbReference type="ARBA" id="ARBA00022475"/>
    </source>
</evidence>
<organism evidence="12 13">
    <name type="scientific">Spizellomyces punctatus (strain DAOM BR117)</name>
    <dbReference type="NCBI Taxonomy" id="645134"/>
    <lineage>
        <taxon>Eukaryota</taxon>
        <taxon>Fungi</taxon>
        <taxon>Fungi incertae sedis</taxon>
        <taxon>Chytridiomycota</taxon>
        <taxon>Chytridiomycota incertae sedis</taxon>
        <taxon>Chytridiomycetes</taxon>
        <taxon>Spizellomycetales</taxon>
        <taxon>Spizellomycetaceae</taxon>
        <taxon>Spizellomyces</taxon>
    </lineage>
</organism>
<dbReference type="InParanoid" id="A0A0L0HU18"/>
<keyword evidence="3" id="KW-1003">Cell membrane</keyword>
<dbReference type="EMBL" id="KQ257450">
    <property type="protein sequence ID" value="KND04567.1"/>
    <property type="molecule type" value="Genomic_DNA"/>
</dbReference>
<name>A0A0L0HU18_SPIPD</name>
<proteinExistence type="predicted"/>
<keyword evidence="4" id="KW-0328">Glycosyltransferase</keyword>
<sequence length="663" mass="74362">MDSRLEEEDTVGMLEDVHRKQRRSYHDGGRRTSLVRSLSTLSKKDAAIDPSSLERGTGKYQILDEKYEKPPTTTLHRSVSTLSRAVGLQRSASRASKKSISDRSGRACWEKWVFIGSFIAVNAGLIVMVFFVRFELYVWLLSLSNTIRSLCVLAIIIGSIWEGFKNWQRKDKTALLAAEGAAIASKNVLCILPCYTESRMELQRTLDSFADQAATKNNPNMMIAVIVDGLATGKGNDQPTWEICASILGAEGASFDEFTYKSWKGKKLMVKSIRGYWRNIPYVLLIKNKNCGKKDGLIMIRELVLGFNGGRDRGLGRFGHWFAESVKVNAGWSTIDYLVGTDADTVITPGSVFVLVKKMLSNDKLLGVSGFVKADLSLGSCLNPWIAYQFFEYVYGQYLTRFAQAIFRKVTCLPGCIQIVSADPKLFDVPLDKFSALPNPDSLFESVVAFLGEDRRFTCLALYENPKHHTGMSFEAVGLTGVPPNSRVFFSQRRRWFLSAQANNIRDTLNSNLPFTIRIIAASQILASAIVPFIFVAVVYFITRMAINGTHKYWMLFIGSASLVWVYKFFLMVTYPESFKEVFVMFYGFILQTLFSAPIQAYNTIHALKSMDDMGWGLTRQVSMDFDEIKVTTDAGSPPLTEVRPEPVNRLETAQVANPLLPQ</sequence>
<dbReference type="GO" id="GO:0030428">
    <property type="term" value="C:cell septum"/>
    <property type="evidence" value="ECO:0007669"/>
    <property type="project" value="TreeGrafter"/>
</dbReference>
<dbReference type="InterPro" id="IPR029044">
    <property type="entry name" value="Nucleotide-diphossugar_trans"/>
</dbReference>
<dbReference type="GO" id="GO:0031505">
    <property type="term" value="P:fungal-type cell wall organization"/>
    <property type="evidence" value="ECO:0007669"/>
    <property type="project" value="TreeGrafter"/>
</dbReference>
<evidence type="ECO:0000256" key="7">
    <source>
        <dbReference type="ARBA" id="ARBA00022989"/>
    </source>
</evidence>
<dbReference type="Gene3D" id="3.90.550.10">
    <property type="entry name" value="Spore Coat Polysaccharide Biosynthesis Protein SpsA, Chain A"/>
    <property type="match status" value="1"/>
</dbReference>
<dbReference type="GO" id="GO:0004100">
    <property type="term" value="F:chitin synthase activity"/>
    <property type="evidence" value="ECO:0007669"/>
    <property type="project" value="UniProtKB-EC"/>
</dbReference>
<keyword evidence="9" id="KW-0325">Glycoprotein</keyword>
<evidence type="ECO:0000256" key="9">
    <source>
        <dbReference type="ARBA" id="ARBA00023180"/>
    </source>
</evidence>
<comment type="subcellular location">
    <subcellularLocation>
        <location evidence="1">Cell membrane</location>
        <topology evidence="1">Multi-pass membrane protein</topology>
    </subcellularLocation>
</comment>
<keyword evidence="13" id="KW-1185">Reference proteome</keyword>